<feature type="region of interest" description="Disordered" evidence="1">
    <location>
        <begin position="35"/>
        <end position="96"/>
    </location>
</feature>
<feature type="compositionally biased region" description="Basic residues" evidence="1">
    <location>
        <begin position="36"/>
        <end position="46"/>
    </location>
</feature>
<dbReference type="Proteomes" id="UP001597307">
    <property type="component" value="Unassembled WGS sequence"/>
</dbReference>
<feature type="compositionally biased region" description="Basic and acidic residues" evidence="1">
    <location>
        <begin position="61"/>
        <end position="71"/>
    </location>
</feature>
<dbReference type="EMBL" id="JBHUGA010000010">
    <property type="protein sequence ID" value="MFD1845900.1"/>
    <property type="molecule type" value="Genomic_DNA"/>
</dbReference>
<gene>
    <name evidence="2" type="ORF">ACFSFX_04745</name>
</gene>
<reference evidence="3" key="1">
    <citation type="journal article" date="2019" name="Int. J. Syst. Evol. Microbiol.">
        <title>The Global Catalogue of Microorganisms (GCM) 10K type strain sequencing project: providing services to taxonomists for standard genome sequencing and annotation.</title>
        <authorList>
            <consortium name="The Broad Institute Genomics Platform"/>
            <consortium name="The Broad Institute Genome Sequencing Center for Infectious Disease"/>
            <person name="Wu L."/>
            <person name="Ma J."/>
        </authorList>
    </citation>
    <scope>NUCLEOTIDE SEQUENCE [LARGE SCALE GENOMIC DNA]</scope>
    <source>
        <strain evidence="3">JCM 11496</strain>
    </source>
</reference>
<dbReference type="RefSeq" id="WP_343878162.1">
    <property type="nucleotide sequence ID" value="NZ_BAAAIJ010000010.1"/>
</dbReference>
<sequence length="96" mass="10383">MSLSSDHFLSRLSISGRAIIEATGGQSFEAVTTVRHSSKSHTHHPWVAKTLQLPRELPAQQHKDSSKKEKILPAATTGTGGPLSPEHLSEPAVFTF</sequence>
<keyword evidence="3" id="KW-1185">Reference proteome</keyword>
<proteinExistence type="predicted"/>
<protein>
    <submittedName>
        <fullName evidence="2">Uncharacterized protein</fullName>
    </submittedName>
</protein>
<evidence type="ECO:0000313" key="3">
    <source>
        <dbReference type="Proteomes" id="UP001597307"/>
    </source>
</evidence>
<evidence type="ECO:0000256" key="1">
    <source>
        <dbReference type="SAM" id="MobiDB-lite"/>
    </source>
</evidence>
<comment type="caution">
    <text evidence="2">The sequence shown here is derived from an EMBL/GenBank/DDBJ whole genome shotgun (WGS) entry which is preliminary data.</text>
</comment>
<accession>A0ABW4Q3K0</accession>
<name>A0ABW4Q3K0_9MICC</name>
<evidence type="ECO:0000313" key="2">
    <source>
        <dbReference type="EMBL" id="MFD1845900.1"/>
    </source>
</evidence>
<organism evidence="2 3">
    <name type="scientific">Arthrobacter flavus</name>
    <dbReference type="NCBI Taxonomy" id="95172"/>
    <lineage>
        <taxon>Bacteria</taxon>
        <taxon>Bacillati</taxon>
        <taxon>Actinomycetota</taxon>
        <taxon>Actinomycetes</taxon>
        <taxon>Micrococcales</taxon>
        <taxon>Micrococcaceae</taxon>
        <taxon>Arthrobacter</taxon>
    </lineage>
</organism>